<reference evidence="2" key="1">
    <citation type="journal article" date="2020" name="Stud. Mycol.">
        <title>101 Dothideomycetes genomes: a test case for predicting lifestyles and emergence of pathogens.</title>
        <authorList>
            <person name="Haridas S."/>
            <person name="Albert R."/>
            <person name="Binder M."/>
            <person name="Bloem J."/>
            <person name="Labutti K."/>
            <person name="Salamov A."/>
            <person name="Andreopoulos B."/>
            <person name="Baker S."/>
            <person name="Barry K."/>
            <person name="Bills G."/>
            <person name="Bluhm B."/>
            <person name="Cannon C."/>
            <person name="Castanera R."/>
            <person name="Culley D."/>
            <person name="Daum C."/>
            <person name="Ezra D."/>
            <person name="Gonzalez J."/>
            <person name="Henrissat B."/>
            <person name="Kuo A."/>
            <person name="Liang C."/>
            <person name="Lipzen A."/>
            <person name="Lutzoni F."/>
            <person name="Magnuson J."/>
            <person name="Mondo S."/>
            <person name="Nolan M."/>
            <person name="Ohm R."/>
            <person name="Pangilinan J."/>
            <person name="Park H.-J."/>
            <person name="Ramirez L."/>
            <person name="Alfaro M."/>
            <person name="Sun H."/>
            <person name="Tritt A."/>
            <person name="Yoshinaga Y."/>
            <person name="Zwiers L.-H."/>
            <person name="Turgeon B."/>
            <person name="Goodwin S."/>
            <person name="Spatafora J."/>
            <person name="Crous P."/>
            <person name="Grigoriev I."/>
        </authorList>
    </citation>
    <scope>NUCLEOTIDE SEQUENCE</scope>
    <source>
        <strain evidence="2">ATCC 74209</strain>
    </source>
</reference>
<comment type="caution">
    <text evidence="2">The sequence shown here is derived from an EMBL/GenBank/DDBJ whole genome shotgun (WGS) entry which is preliminary data.</text>
</comment>
<proteinExistence type="predicted"/>
<protein>
    <submittedName>
        <fullName evidence="2">Uncharacterized protein</fullName>
    </submittedName>
</protein>
<evidence type="ECO:0000256" key="1">
    <source>
        <dbReference type="SAM" id="Phobius"/>
    </source>
</evidence>
<dbReference type="EMBL" id="ML994229">
    <property type="protein sequence ID" value="KAF2197486.1"/>
    <property type="molecule type" value="Genomic_DNA"/>
</dbReference>
<keyword evidence="3" id="KW-1185">Reference proteome</keyword>
<keyword evidence="1" id="KW-1133">Transmembrane helix</keyword>
<accession>A0A9P4JGD5</accession>
<evidence type="ECO:0000313" key="2">
    <source>
        <dbReference type="EMBL" id="KAF2197486.1"/>
    </source>
</evidence>
<keyword evidence="1" id="KW-0812">Transmembrane</keyword>
<dbReference type="AlphaFoldDB" id="A0A9P4JGD5"/>
<evidence type="ECO:0000313" key="3">
    <source>
        <dbReference type="Proteomes" id="UP000799536"/>
    </source>
</evidence>
<keyword evidence="1" id="KW-0472">Membrane</keyword>
<gene>
    <name evidence="2" type="ORF">GQ43DRAFT_202691</name>
</gene>
<feature type="transmembrane region" description="Helical" evidence="1">
    <location>
        <begin position="56"/>
        <end position="76"/>
    </location>
</feature>
<sequence>MNTTIPSPGLRPKIPYNEWCRRCGIYMVIEIAERQRVFVKTSVTLLVNAKNTIQNARFFVFMAVGFLFLDLLPCLTGGRGSYVRQRGCSDMSQSSVWTPYASPILQ</sequence>
<name>A0A9P4JGD5_9PLEO</name>
<organism evidence="2 3">
    <name type="scientific">Delitschia confertaspora ATCC 74209</name>
    <dbReference type="NCBI Taxonomy" id="1513339"/>
    <lineage>
        <taxon>Eukaryota</taxon>
        <taxon>Fungi</taxon>
        <taxon>Dikarya</taxon>
        <taxon>Ascomycota</taxon>
        <taxon>Pezizomycotina</taxon>
        <taxon>Dothideomycetes</taxon>
        <taxon>Pleosporomycetidae</taxon>
        <taxon>Pleosporales</taxon>
        <taxon>Delitschiaceae</taxon>
        <taxon>Delitschia</taxon>
    </lineage>
</organism>
<dbReference type="Proteomes" id="UP000799536">
    <property type="component" value="Unassembled WGS sequence"/>
</dbReference>